<evidence type="ECO:0000256" key="1">
    <source>
        <dbReference type="SAM" id="MobiDB-lite"/>
    </source>
</evidence>
<feature type="region of interest" description="Disordered" evidence="1">
    <location>
        <begin position="123"/>
        <end position="144"/>
    </location>
</feature>
<gene>
    <name evidence="2" type="ORF">C6T65_21015</name>
</gene>
<feature type="compositionally biased region" description="Basic and acidic residues" evidence="1">
    <location>
        <begin position="132"/>
        <end position="144"/>
    </location>
</feature>
<evidence type="ECO:0008006" key="4">
    <source>
        <dbReference type="Google" id="ProtNLM"/>
    </source>
</evidence>
<protein>
    <recommendedName>
        <fullName evidence="4">Conjugal transfer protein TraD</fullName>
    </recommendedName>
</protein>
<comment type="caution">
    <text evidence="2">The sequence shown here is derived from an EMBL/GenBank/DDBJ whole genome shotgun (WGS) entry which is preliminary data.</text>
</comment>
<reference evidence="2 3" key="1">
    <citation type="submission" date="2018-03" db="EMBL/GenBank/DDBJ databases">
        <authorList>
            <person name="Nguyen K."/>
            <person name="Fouts D."/>
            <person name="Sutton G."/>
        </authorList>
    </citation>
    <scope>NUCLEOTIDE SEQUENCE [LARGE SCALE GENOMIC DNA]</scope>
    <source>
        <strain evidence="2 3">AU3578</strain>
    </source>
</reference>
<organism evidence="2 3">
    <name type="scientific">Burkholderia vietnamiensis</name>
    <dbReference type="NCBI Taxonomy" id="60552"/>
    <lineage>
        <taxon>Bacteria</taxon>
        <taxon>Pseudomonadati</taxon>
        <taxon>Pseudomonadota</taxon>
        <taxon>Betaproteobacteria</taxon>
        <taxon>Burkholderiales</taxon>
        <taxon>Burkholderiaceae</taxon>
        <taxon>Burkholderia</taxon>
        <taxon>Burkholderia cepacia complex</taxon>
    </lineage>
</organism>
<evidence type="ECO:0000313" key="3">
    <source>
        <dbReference type="Proteomes" id="UP000237632"/>
    </source>
</evidence>
<dbReference type="RefSeq" id="WP_105856838.1">
    <property type="nucleotide sequence ID" value="NZ_PVHK01000156.1"/>
</dbReference>
<dbReference type="Proteomes" id="UP000237632">
    <property type="component" value="Unassembled WGS sequence"/>
</dbReference>
<sequence length="144" mass="16243">MSRPEWLAVRLQFIKGLNAPTEAQRLLVELAERPELDKSDARVFDQLMRMERINMKADEAKAETEKILRARRLEQERARAKAHAELGAVVEQVGFPLERDLLAGVLLDALDRLKENPALRTGWISRAAGQEKPSDADEKMADAA</sequence>
<dbReference type="EMBL" id="PVHK01000156">
    <property type="protein sequence ID" value="PRH40416.1"/>
    <property type="molecule type" value="Genomic_DNA"/>
</dbReference>
<proteinExistence type="predicted"/>
<name>A0AA44XXI8_BURVI</name>
<accession>A0AA44XXI8</accession>
<evidence type="ECO:0000313" key="2">
    <source>
        <dbReference type="EMBL" id="PRH40416.1"/>
    </source>
</evidence>
<dbReference type="AlphaFoldDB" id="A0AA44XXI8"/>